<proteinExistence type="predicted"/>
<sequence length="316" mass="36710">MSGSQQLFLDSDEFIPGHDRFESRPYKSHTVDIEIDFEKPSFEIKTTVRKEDTVGTSYSVYVYGTPHSTDELVDLLDFITRDKPTQSEETARFDISLSVGHYHDRRNKTKKEINHLQFYAKWNRIIVETMSGENPVIPYYKVTQYNSPDDRENLKQLQSYAEKVKSRLQSDPSSELSEVESETVNKLNEIKYGNEVLTHLSDGDQCFDSELLYPALSSYIHAIEWAAIAYLQSEADIDVIEEETEGNRLYYFAGRDDSVISQLKKSATVDQKTLSRIEEMNRTERRWMAHHKSGDILHSEVVSIRERLLKLLEQLF</sequence>
<evidence type="ECO:0000313" key="1">
    <source>
        <dbReference type="EMBL" id="MDS0297774.1"/>
    </source>
</evidence>
<keyword evidence="2" id="KW-1185">Reference proteome</keyword>
<dbReference type="Proteomes" id="UP001257060">
    <property type="component" value="Unassembled WGS sequence"/>
</dbReference>
<evidence type="ECO:0000313" key="2">
    <source>
        <dbReference type="Proteomes" id="UP001257060"/>
    </source>
</evidence>
<name>A0ABU2GC65_9EURY</name>
<reference evidence="1 2" key="1">
    <citation type="submission" date="2022-06" db="EMBL/GenBank/DDBJ databases">
        <title>Halogeometricum sp. a new haloarchaeum isolate from saline soil.</title>
        <authorList>
            <person name="Strakova D."/>
            <person name="Galisteo C."/>
            <person name="Sanchez-Porro C."/>
            <person name="Ventosa A."/>
        </authorList>
    </citation>
    <scope>NUCLEOTIDE SEQUENCE [LARGE SCALE GENOMIC DNA]</scope>
    <source>
        <strain evidence="1 2">S1BR25-6</strain>
    </source>
</reference>
<dbReference type="EMBL" id="JAMQOP010000001">
    <property type="protein sequence ID" value="MDS0297774.1"/>
    <property type="molecule type" value="Genomic_DNA"/>
</dbReference>
<dbReference type="RefSeq" id="WP_310922602.1">
    <property type="nucleotide sequence ID" value="NZ_JAMQOP010000001.1"/>
</dbReference>
<comment type="caution">
    <text evidence="1">The sequence shown here is derived from an EMBL/GenBank/DDBJ whole genome shotgun (WGS) entry which is preliminary data.</text>
</comment>
<accession>A0ABU2GC65</accession>
<gene>
    <name evidence="1" type="ORF">NDI76_03375</name>
</gene>
<organism evidence="1 2">
    <name type="scientific">Halogeometricum salsisoli</name>
    <dbReference type="NCBI Taxonomy" id="2950536"/>
    <lineage>
        <taxon>Archaea</taxon>
        <taxon>Methanobacteriati</taxon>
        <taxon>Methanobacteriota</taxon>
        <taxon>Stenosarchaea group</taxon>
        <taxon>Halobacteria</taxon>
        <taxon>Halobacteriales</taxon>
        <taxon>Haloferacaceae</taxon>
        <taxon>Halogeometricum</taxon>
    </lineage>
</organism>
<protein>
    <submittedName>
        <fullName evidence="1">Uncharacterized protein</fullName>
    </submittedName>
</protein>